<feature type="compositionally biased region" description="Low complexity" evidence="1">
    <location>
        <begin position="81"/>
        <end position="116"/>
    </location>
</feature>
<sequence>MKWAVERMDSWAKEGQRRAKPAKQVFDLPMDKVVEWVAQQEGVPPKLTLTQNGPLPPPPAAYKPLQAAIDTLDAPLPRPSQPSSAPQATVMLPSPTSPQSSSSPSVSSVGQVAAPAAPRPPTSQPGFIPSSQVPSARQVRLSNLAPKVTLSNLLDKLPALVGLEGLASDGANGAVLTFSRPADATGALHRLKGRKGGHEILVRYSFWS</sequence>
<protein>
    <submittedName>
        <fullName evidence="2">Uncharacterized protein</fullName>
    </submittedName>
</protein>
<proteinExistence type="predicted"/>
<feature type="region of interest" description="Disordered" evidence="1">
    <location>
        <begin position="44"/>
        <end position="134"/>
    </location>
</feature>
<dbReference type="OrthoDB" id="10579353at2759"/>
<organism evidence="2 3">
    <name type="scientific">Rhodotorula toruloides</name>
    <name type="common">Yeast</name>
    <name type="synonym">Rhodosporidium toruloides</name>
    <dbReference type="NCBI Taxonomy" id="5286"/>
    <lineage>
        <taxon>Eukaryota</taxon>
        <taxon>Fungi</taxon>
        <taxon>Dikarya</taxon>
        <taxon>Basidiomycota</taxon>
        <taxon>Pucciniomycotina</taxon>
        <taxon>Microbotryomycetes</taxon>
        <taxon>Sporidiobolales</taxon>
        <taxon>Sporidiobolaceae</taxon>
        <taxon>Rhodotorula</taxon>
    </lineage>
</organism>
<evidence type="ECO:0000256" key="1">
    <source>
        <dbReference type="SAM" id="MobiDB-lite"/>
    </source>
</evidence>
<evidence type="ECO:0000313" key="3">
    <source>
        <dbReference type="Proteomes" id="UP000239560"/>
    </source>
</evidence>
<reference evidence="2 3" key="1">
    <citation type="journal article" date="2018" name="Elife">
        <title>Functional genomics of lipid metabolism in the oleaginous yeast Rhodosporidium toruloides.</title>
        <authorList>
            <person name="Coradetti S.T."/>
            <person name="Pinel D."/>
            <person name="Geiselman G."/>
            <person name="Ito M."/>
            <person name="Mondo S."/>
            <person name="Reilly M.C."/>
            <person name="Cheng Y.F."/>
            <person name="Bauer S."/>
            <person name="Grigoriev I."/>
            <person name="Gladden J.M."/>
            <person name="Simmons B.A."/>
            <person name="Brem R."/>
            <person name="Arkin A.P."/>
            <person name="Skerker J.M."/>
        </authorList>
    </citation>
    <scope>NUCLEOTIDE SEQUENCE [LARGE SCALE GENOMIC DNA]</scope>
    <source>
        <strain evidence="2 3">NBRC 0880</strain>
    </source>
</reference>
<name>A0A2T0AEU3_RHOTO</name>
<feature type="region of interest" description="Disordered" evidence="1">
    <location>
        <begin position="1"/>
        <end position="25"/>
    </location>
</feature>
<dbReference type="AlphaFoldDB" id="A0A2T0AEU3"/>
<comment type="caution">
    <text evidence="2">The sequence shown here is derived from an EMBL/GenBank/DDBJ whole genome shotgun (WGS) entry which is preliminary data.</text>
</comment>
<gene>
    <name evidence="2" type="ORF">AAT19DRAFT_11943</name>
</gene>
<evidence type="ECO:0000313" key="2">
    <source>
        <dbReference type="EMBL" id="PRQ76525.1"/>
    </source>
</evidence>
<dbReference type="Proteomes" id="UP000239560">
    <property type="component" value="Unassembled WGS sequence"/>
</dbReference>
<dbReference type="EMBL" id="LCTV02000002">
    <property type="protein sequence ID" value="PRQ76525.1"/>
    <property type="molecule type" value="Genomic_DNA"/>
</dbReference>
<accession>A0A2T0AEU3</accession>
<feature type="compositionally biased region" description="Basic and acidic residues" evidence="1">
    <location>
        <begin position="1"/>
        <end position="17"/>
    </location>
</feature>